<evidence type="ECO:0000259" key="1">
    <source>
        <dbReference type="Pfam" id="PF03061"/>
    </source>
</evidence>
<dbReference type="SUPFAM" id="SSF54637">
    <property type="entry name" value="Thioesterase/thiol ester dehydrase-isomerase"/>
    <property type="match status" value="1"/>
</dbReference>
<keyword evidence="3" id="KW-1185">Reference proteome</keyword>
<comment type="caution">
    <text evidence="2">The sequence shown here is derived from an EMBL/GenBank/DDBJ whole genome shotgun (WGS) entry which is preliminary data.</text>
</comment>
<feature type="domain" description="Thioesterase" evidence="1">
    <location>
        <begin position="94"/>
        <end position="165"/>
    </location>
</feature>
<evidence type="ECO:0000313" key="2">
    <source>
        <dbReference type="EMBL" id="KAJ9668112.1"/>
    </source>
</evidence>
<dbReference type="Pfam" id="PF03061">
    <property type="entry name" value="4HBT"/>
    <property type="match status" value="1"/>
</dbReference>
<sequence>MSFPRSLTPVSHFTHLPWCRALLSDPTWKTVPTSSRTPKSSTEDSFFAETLQTPSTIRGCLAQHTAADPTSDPPIREVRILLDLGDGVNGYPHIAHGGFVATLLDEVVGVLLTVNTGFRPKEGRNNETETGINFFTAYLNIKYLSPLVTPGVVLTRAGVERVEGRKRWFWATIEDGAGKVFASAEALFIEARPKL</sequence>
<reference evidence="2" key="1">
    <citation type="submission" date="2022-10" db="EMBL/GenBank/DDBJ databases">
        <title>Culturing micro-colonial fungi from biological soil crusts in the Mojave desert and describing Neophaeococcomyces mojavensis, and introducing the new genera and species Taxawa tesnikishii.</title>
        <authorList>
            <person name="Kurbessoian T."/>
            <person name="Stajich J.E."/>
        </authorList>
    </citation>
    <scope>NUCLEOTIDE SEQUENCE</scope>
    <source>
        <strain evidence="2">TK_1</strain>
    </source>
</reference>
<dbReference type="PANTHER" id="PTHR47260:SF3">
    <property type="entry name" value="THIOESTERASE FAMILY PROTEIN (AFU_ORTHOLOGUE AFUA_7G03960)"/>
    <property type="match status" value="1"/>
</dbReference>
<gene>
    <name evidence="2" type="ORF">H2201_001918</name>
</gene>
<dbReference type="InterPro" id="IPR029069">
    <property type="entry name" value="HotDog_dom_sf"/>
</dbReference>
<proteinExistence type="predicted"/>
<evidence type="ECO:0000313" key="3">
    <source>
        <dbReference type="Proteomes" id="UP001172684"/>
    </source>
</evidence>
<accession>A0ABQ9P152</accession>
<dbReference type="InterPro" id="IPR052061">
    <property type="entry name" value="PTE-AB_protein"/>
</dbReference>
<dbReference type="EMBL" id="JAPDRL010000009">
    <property type="protein sequence ID" value="KAJ9668112.1"/>
    <property type="molecule type" value="Genomic_DNA"/>
</dbReference>
<dbReference type="Gene3D" id="3.10.129.10">
    <property type="entry name" value="Hotdog Thioesterase"/>
    <property type="match status" value="1"/>
</dbReference>
<dbReference type="Proteomes" id="UP001172684">
    <property type="component" value="Unassembled WGS sequence"/>
</dbReference>
<name>A0ABQ9P152_9PEZI</name>
<organism evidence="2 3">
    <name type="scientific">Coniosporium apollinis</name>
    <dbReference type="NCBI Taxonomy" id="61459"/>
    <lineage>
        <taxon>Eukaryota</taxon>
        <taxon>Fungi</taxon>
        <taxon>Dikarya</taxon>
        <taxon>Ascomycota</taxon>
        <taxon>Pezizomycotina</taxon>
        <taxon>Dothideomycetes</taxon>
        <taxon>Dothideomycetes incertae sedis</taxon>
        <taxon>Coniosporium</taxon>
    </lineage>
</organism>
<dbReference type="CDD" id="cd03443">
    <property type="entry name" value="PaaI_thioesterase"/>
    <property type="match status" value="1"/>
</dbReference>
<dbReference type="PANTHER" id="PTHR47260">
    <property type="entry name" value="UPF0644 PROTEIN PB2B4.06"/>
    <property type="match status" value="1"/>
</dbReference>
<protein>
    <recommendedName>
        <fullName evidence="1">Thioesterase domain-containing protein</fullName>
    </recommendedName>
</protein>
<dbReference type="InterPro" id="IPR006683">
    <property type="entry name" value="Thioestr_dom"/>
</dbReference>